<gene>
    <name evidence="2" type="ORF">SI7747_05006999</name>
</gene>
<feature type="compositionally biased region" description="Pro residues" evidence="1">
    <location>
        <begin position="39"/>
        <end position="51"/>
    </location>
</feature>
<reference evidence="2 3" key="1">
    <citation type="submission" date="2019-12" db="EMBL/GenBank/DDBJ databases">
        <authorList>
            <person name="Scholz U."/>
            <person name="Mascher M."/>
            <person name="Fiebig A."/>
        </authorList>
    </citation>
    <scope>NUCLEOTIDE SEQUENCE</scope>
</reference>
<dbReference type="Proteomes" id="UP001189122">
    <property type="component" value="Unassembled WGS sequence"/>
</dbReference>
<organism evidence="2">
    <name type="scientific">Spirodela intermedia</name>
    <name type="common">Intermediate duckweed</name>
    <dbReference type="NCBI Taxonomy" id="51605"/>
    <lineage>
        <taxon>Eukaryota</taxon>
        <taxon>Viridiplantae</taxon>
        <taxon>Streptophyta</taxon>
        <taxon>Embryophyta</taxon>
        <taxon>Tracheophyta</taxon>
        <taxon>Spermatophyta</taxon>
        <taxon>Magnoliopsida</taxon>
        <taxon>Liliopsida</taxon>
        <taxon>Araceae</taxon>
        <taxon>Lemnoideae</taxon>
        <taxon>Spirodela</taxon>
    </lineage>
</organism>
<evidence type="ECO:0000313" key="3">
    <source>
        <dbReference type="Proteomes" id="UP001189122"/>
    </source>
</evidence>
<protein>
    <submittedName>
        <fullName evidence="2">Uncharacterized protein</fullName>
    </submittedName>
</protein>
<evidence type="ECO:0000256" key="1">
    <source>
        <dbReference type="SAM" id="MobiDB-lite"/>
    </source>
</evidence>
<sequence>MVLEIPTRGRMNRAHDMLRLGVARAFPREMSRLPTVKASPPPPPPPPPPPAPEKRPPPPPR</sequence>
<name>A0A7I8IRI4_SPIIN</name>
<dbReference type="EMBL" id="CACRZD030000005">
    <property type="protein sequence ID" value="CAA6660583.1"/>
    <property type="molecule type" value="Genomic_DNA"/>
</dbReference>
<evidence type="ECO:0000313" key="2">
    <source>
        <dbReference type="EMBL" id="CAA2620830.1"/>
    </source>
</evidence>
<keyword evidence="3" id="KW-1185">Reference proteome</keyword>
<feature type="region of interest" description="Disordered" evidence="1">
    <location>
        <begin position="29"/>
        <end position="61"/>
    </location>
</feature>
<feature type="compositionally biased region" description="Basic and acidic residues" evidence="1">
    <location>
        <begin position="52"/>
        <end position="61"/>
    </location>
</feature>
<dbReference type="AlphaFoldDB" id="A0A7I8IRI4"/>
<accession>A0A7I8IRI4</accession>
<dbReference type="EMBL" id="LR743592">
    <property type="protein sequence ID" value="CAA2620830.1"/>
    <property type="molecule type" value="Genomic_DNA"/>
</dbReference>
<proteinExistence type="predicted"/>